<evidence type="ECO:0000256" key="4">
    <source>
        <dbReference type="SAM" id="MobiDB-lite"/>
    </source>
</evidence>
<dbReference type="Gene3D" id="3.40.50.300">
    <property type="entry name" value="P-loop containing nucleotide triphosphate hydrolases"/>
    <property type="match status" value="1"/>
</dbReference>
<evidence type="ECO:0000256" key="3">
    <source>
        <dbReference type="ARBA" id="ARBA00022840"/>
    </source>
</evidence>
<keyword evidence="7" id="KW-1185">Reference proteome</keyword>
<dbReference type="InterPro" id="IPR003439">
    <property type="entry name" value="ABC_transporter-like_ATP-bd"/>
</dbReference>
<dbReference type="PANTHER" id="PTHR45772:SF9">
    <property type="entry name" value="CONSERVED COMPONENT OF ABC TRANSPORTER FOR NATURAL AMINO ACIDS"/>
    <property type="match status" value="1"/>
</dbReference>
<evidence type="ECO:0000256" key="1">
    <source>
        <dbReference type="ARBA" id="ARBA00022448"/>
    </source>
</evidence>
<dbReference type="SUPFAM" id="SSF52540">
    <property type="entry name" value="P-loop containing nucleoside triphosphate hydrolases"/>
    <property type="match status" value="1"/>
</dbReference>
<reference evidence="6 7" key="1">
    <citation type="submission" date="2020-04" db="EMBL/GenBank/DDBJ databases">
        <authorList>
            <person name="Klaysubun C."/>
            <person name="Duangmal K."/>
            <person name="Lipun K."/>
        </authorList>
    </citation>
    <scope>NUCLEOTIDE SEQUENCE [LARGE SCALE GENOMIC DNA]</scope>
    <source>
        <strain evidence="6 7">K10HN5</strain>
    </source>
</reference>
<comment type="caution">
    <text evidence="6">The sequence shown here is derived from an EMBL/GenBank/DDBJ whole genome shotgun (WGS) entry which is preliminary data.</text>
</comment>
<evidence type="ECO:0000259" key="5">
    <source>
        <dbReference type="PROSITE" id="PS50893"/>
    </source>
</evidence>
<dbReference type="InterPro" id="IPR051120">
    <property type="entry name" value="ABC_AA/LPS_Transport"/>
</dbReference>
<name>A0ABX1SMS5_9PSEU</name>
<dbReference type="InterPro" id="IPR032823">
    <property type="entry name" value="BCA_ABC_TP_C"/>
</dbReference>
<gene>
    <name evidence="6" type="ORF">HF526_31765</name>
</gene>
<dbReference type="PROSITE" id="PS50893">
    <property type="entry name" value="ABC_TRANSPORTER_2"/>
    <property type="match status" value="1"/>
</dbReference>
<evidence type="ECO:0000313" key="6">
    <source>
        <dbReference type="EMBL" id="NMI01839.1"/>
    </source>
</evidence>
<proteinExistence type="predicted"/>
<dbReference type="GO" id="GO:0005524">
    <property type="term" value="F:ATP binding"/>
    <property type="evidence" value="ECO:0007669"/>
    <property type="project" value="UniProtKB-KW"/>
</dbReference>
<feature type="domain" description="ABC transporter" evidence="5">
    <location>
        <begin position="38"/>
        <end position="270"/>
    </location>
</feature>
<dbReference type="Proteomes" id="UP000820669">
    <property type="component" value="Unassembled WGS sequence"/>
</dbReference>
<dbReference type="SMART" id="SM00382">
    <property type="entry name" value="AAA"/>
    <property type="match status" value="1"/>
</dbReference>
<sequence>MPHPLLPATAGHPVHRRQARGGPEGRTADRCARWRAVLTATGISVQFAGLQALDDVDLQLHRGEILGLIGPNGAGKSTLVNALTGFQRCTGRLLVDGVDMTGWSPVRRSRNGVRRTFQNVRLFPEMSVYENVEVVGLGLGIGQRKVRGMVEDVLDWFGMSQLSAMRAGSLPYGTERRLGIARILVTGARYVLLDEPAAGLNEDESDGLLELLAGLPERFSCGLMVIEHDLRLIMRLCHRLQVIDHGLLLAVGDPASVRRDPAVIEAYLGRDRADREVLDVADR</sequence>
<keyword evidence="2" id="KW-0547">Nucleotide-binding</keyword>
<keyword evidence="1" id="KW-0813">Transport</keyword>
<accession>A0ABX1SMS5</accession>
<protein>
    <submittedName>
        <fullName evidence="6">ABC transporter ATP-binding protein</fullName>
    </submittedName>
</protein>
<dbReference type="Pfam" id="PF00005">
    <property type="entry name" value="ABC_tran"/>
    <property type="match status" value="1"/>
</dbReference>
<dbReference type="PANTHER" id="PTHR45772">
    <property type="entry name" value="CONSERVED COMPONENT OF ABC TRANSPORTER FOR NATURAL AMINO ACIDS-RELATED"/>
    <property type="match status" value="1"/>
</dbReference>
<evidence type="ECO:0000313" key="7">
    <source>
        <dbReference type="Proteomes" id="UP000820669"/>
    </source>
</evidence>
<dbReference type="InterPro" id="IPR027417">
    <property type="entry name" value="P-loop_NTPase"/>
</dbReference>
<keyword evidence="3 6" id="KW-0067">ATP-binding</keyword>
<organism evidence="6 7">
    <name type="scientific">Pseudonocardia acidicola</name>
    <dbReference type="NCBI Taxonomy" id="2724939"/>
    <lineage>
        <taxon>Bacteria</taxon>
        <taxon>Bacillati</taxon>
        <taxon>Actinomycetota</taxon>
        <taxon>Actinomycetes</taxon>
        <taxon>Pseudonocardiales</taxon>
        <taxon>Pseudonocardiaceae</taxon>
        <taxon>Pseudonocardia</taxon>
    </lineage>
</organism>
<feature type="region of interest" description="Disordered" evidence="4">
    <location>
        <begin position="1"/>
        <end position="27"/>
    </location>
</feature>
<dbReference type="InterPro" id="IPR003593">
    <property type="entry name" value="AAA+_ATPase"/>
</dbReference>
<evidence type="ECO:0000256" key="2">
    <source>
        <dbReference type="ARBA" id="ARBA00022741"/>
    </source>
</evidence>
<dbReference type="EMBL" id="JAAXLA010000104">
    <property type="protein sequence ID" value="NMI01839.1"/>
    <property type="molecule type" value="Genomic_DNA"/>
</dbReference>
<dbReference type="Pfam" id="PF12399">
    <property type="entry name" value="BCA_ABC_TP_C"/>
    <property type="match status" value="1"/>
</dbReference>